<evidence type="ECO:0000313" key="16">
    <source>
        <dbReference type="EMBL" id="PLW87837.1"/>
    </source>
</evidence>
<dbReference type="Gene3D" id="3.90.1150.10">
    <property type="entry name" value="Aspartate Aminotransferase, domain 1"/>
    <property type="match status" value="1"/>
</dbReference>
<keyword evidence="5" id="KW-0812">Transmembrane</keyword>
<dbReference type="Proteomes" id="UP000235162">
    <property type="component" value="Unassembled WGS sequence"/>
</dbReference>
<protein>
    <submittedName>
        <fullName evidence="16">Aspartate aminotransferase family protein</fullName>
    </submittedName>
</protein>
<keyword evidence="6" id="KW-0256">Endoplasmic reticulum</keyword>
<dbReference type="RefSeq" id="WP_084200156.1">
    <property type="nucleotide sequence ID" value="NZ_BMYL01000001.1"/>
</dbReference>
<evidence type="ECO:0000256" key="8">
    <source>
        <dbReference type="ARBA" id="ARBA00022919"/>
    </source>
</evidence>
<proteinExistence type="inferred from homology"/>
<keyword evidence="7 14" id="KW-0663">Pyridoxal phosphate</keyword>
<keyword evidence="8" id="KW-0746">Sphingolipid metabolism</keyword>
<comment type="caution">
    <text evidence="16">The sequence shown here is derived from an EMBL/GenBank/DDBJ whole genome shotgun (WGS) entry which is preliminary data.</text>
</comment>
<keyword evidence="16" id="KW-0032">Aminotransferase</keyword>
<evidence type="ECO:0000256" key="7">
    <source>
        <dbReference type="ARBA" id="ARBA00022898"/>
    </source>
</evidence>
<dbReference type="Gene3D" id="6.10.140.2150">
    <property type="match status" value="1"/>
</dbReference>
<gene>
    <name evidence="16" type="ORF">C0029_04500</name>
</gene>
<accession>A0AAP8MHD2</accession>
<feature type="modified residue" description="N6-(pyridoxal phosphate)lysine" evidence="14">
    <location>
        <position position="242"/>
    </location>
</feature>
<dbReference type="EMBL" id="PKUR01000001">
    <property type="protein sequence ID" value="PLW87837.1"/>
    <property type="molecule type" value="Genomic_DNA"/>
</dbReference>
<evidence type="ECO:0000256" key="1">
    <source>
        <dbReference type="ARBA" id="ARBA00001933"/>
    </source>
</evidence>
<dbReference type="GO" id="GO:0030170">
    <property type="term" value="F:pyridoxal phosphate binding"/>
    <property type="evidence" value="ECO:0007669"/>
    <property type="project" value="InterPro"/>
</dbReference>
<dbReference type="InterPro" id="IPR015422">
    <property type="entry name" value="PyrdxlP-dep_Trfase_small"/>
</dbReference>
<dbReference type="AlphaFoldDB" id="A0AAP8MHD2"/>
<dbReference type="GO" id="GO:0008483">
    <property type="term" value="F:transaminase activity"/>
    <property type="evidence" value="ECO:0007669"/>
    <property type="project" value="UniProtKB-KW"/>
</dbReference>
<dbReference type="PANTHER" id="PTHR42735">
    <property type="match status" value="1"/>
</dbReference>
<dbReference type="InterPro" id="IPR015424">
    <property type="entry name" value="PyrdxlP-dep_Trfase"/>
</dbReference>
<dbReference type="InterPro" id="IPR050477">
    <property type="entry name" value="GrpII_AminoAcid_Decarb"/>
</dbReference>
<sequence>MHKPMPERGRAGPEVLAELDAFKAQDPRFKEGRVWSLVYYLDEEHSGFIKDAYHSYASENGLNPGAFKSLKKIESEVIAATAEILNGTEDVCGVVTSGGTESCLMAVKTYRDMARDTRGVKKPEMILPETAHVAWFKASEYFGVKIRLVPLTADFTPDLKKLKSLINRNTVMILGSAPEYPHGTIDPIQEMGAIAEKKNIPLHVDACVGGFILPFIEDNGGAVPPWDYRVPGVTSISADIHKYGYAAKGASTITYRNLDYLRYQMFVYENWAGGVFASPALLGTRPGGGYSAAWSVLQYFGKEGYRQLARETVAAVHALKAGVNSIPELAVMGNPIGPLFSFRSTDPTLSIYAVGDQMDARGWQVNRNQFPEGLHAMVTAQHLKVVDQYIADLKASVDVVRANPALAREGGAATYGMLAHVPLRGMVRKKVLEMFSEQYRAGGGELDLSSGDAAGGPPGLVDKLVNWYVQRQQRKGR</sequence>
<keyword evidence="11" id="KW-0472">Membrane</keyword>
<reference evidence="16 17" key="1">
    <citation type="submission" date="2018-01" db="EMBL/GenBank/DDBJ databases">
        <title>The draft genome sequence of Halioglobus japonicus S1-36.</title>
        <authorList>
            <person name="Du Z.-J."/>
            <person name="Shi M.-J."/>
        </authorList>
    </citation>
    <scope>NUCLEOTIDE SEQUENCE [LARGE SCALE GENOMIC DNA]</scope>
    <source>
        <strain evidence="16 17">S1-36</strain>
    </source>
</reference>
<dbReference type="KEGG" id="hja:BST95_13680"/>
<dbReference type="GO" id="GO:0019752">
    <property type="term" value="P:carboxylic acid metabolic process"/>
    <property type="evidence" value="ECO:0007669"/>
    <property type="project" value="InterPro"/>
</dbReference>
<keyword evidence="9" id="KW-1133">Transmembrane helix</keyword>
<dbReference type="InterPro" id="IPR015421">
    <property type="entry name" value="PyrdxlP-dep_Trfase_major"/>
</dbReference>
<comment type="subcellular location">
    <subcellularLocation>
        <location evidence="2">Endoplasmic reticulum membrane</location>
        <topology evidence="2">Single-pass membrane protein</topology>
    </subcellularLocation>
</comment>
<comment type="similarity">
    <text evidence="13">Belongs to the group II decarboxylase family. Sphingosine-1-phosphate lyase subfamily.</text>
</comment>
<dbReference type="PANTHER" id="PTHR42735:SF6">
    <property type="entry name" value="SPHINGOSINE-1-PHOSPHATE LYASE 1"/>
    <property type="match status" value="1"/>
</dbReference>
<evidence type="ECO:0000256" key="10">
    <source>
        <dbReference type="ARBA" id="ARBA00023098"/>
    </source>
</evidence>
<evidence type="ECO:0000313" key="17">
    <source>
        <dbReference type="Proteomes" id="UP000235162"/>
    </source>
</evidence>
<evidence type="ECO:0000256" key="2">
    <source>
        <dbReference type="ARBA" id="ARBA00004389"/>
    </source>
</evidence>
<dbReference type="FunFam" id="3.40.640.10:FF:000020">
    <property type="entry name" value="sphingosine-1-phosphate lyase 1"/>
    <property type="match status" value="1"/>
</dbReference>
<comment type="cofactor">
    <cofactor evidence="1 14 15">
        <name>pyridoxal 5'-phosphate</name>
        <dbReference type="ChEBI" id="CHEBI:597326"/>
    </cofactor>
</comment>
<dbReference type="GO" id="GO:0006665">
    <property type="term" value="P:sphingolipid metabolic process"/>
    <property type="evidence" value="ECO:0007669"/>
    <property type="project" value="UniProtKB-KW"/>
</dbReference>
<name>A0AAP8MHD2_9GAMM</name>
<evidence type="ECO:0000256" key="15">
    <source>
        <dbReference type="RuleBase" id="RU000382"/>
    </source>
</evidence>
<evidence type="ECO:0000256" key="11">
    <source>
        <dbReference type="ARBA" id="ARBA00023136"/>
    </source>
</evidence>
<evidence type="ECO:0000256" key="5">
    <source>
        <dbReference type="ARBA" id="ARBA00022692"/>
    </source>
</evidence>
<dbReference type="Pfam" id="PF00282">
    <property type="entry name" value="Pyridoxal_deC"/>
    <property type="match status" value="1"/>
</dbReference>
<keyword evidence="17" id="KW-1185">Reference proteome</keyword>
<evidence type="ECO:0000256" key="6">
    <source>
        <dbReference type="ARBA" id="ARBA00022824"/>
    </source>
</evidence>
<evidence type="ECO:0000256" key="13">
    <source>
        <dbReference type="ARBA" id="ARBA00038302"/>
    </source>
</evidence>
<dbReference type="GO" id="GO:0016830">
    <property type="term" value="F:carbon-carbon lyase activity"/>
    <property type="evidence" value="ECO:0007669"/>
    <property type="project" value="InterPro"/>
</dbReference>
<organism evidence="16 17">
    <name type="scientific">Halioglobus japonicus</name>
    <dbReference type="NCBI Taxonomy" id="930805"/>
    <lineage>
        <taxon>Bacteria</taxon>
        <taxon>Pseudomonadati</taxon>
        <taxon>Pseudomonadota</taxon>
        <taxon>Gammaproteobacteria</taxon>
        <taxon>Cellvibrionales</taxon>
        <taxon>Halieaceae</taxon>
        <taxon>Halioglobus</taxon>
    </lineage>
</organism>
<evidence type="ECO:0000256" key="9">
    <source>
        <dbReference type="ARBA" id="ARBA00022989"/>
    </source>
</evidence>
<evidence type="ECO:0000256" key="12">
    <source>
        <dbReference type="ARBA" id="ARBA00023239"/>
    </source>
</evidence>
<evidence type="ECO:0000256" key="14">
    <source>
        <dbReference type="PIRSR" id="PIRSR602129-50"/>
    </source>
</evidence>
<keyword evidence="12 15" id="KW-0456">Lyase</keyword>
<dbReference type="InterPro" id="IPR002129">
    <property type="entry name" value="PyrdxlP-dep_de-COase"/>
</dbReference>
<dbReference type="Gene3D" id="3.40.640.10">
    <property type="entry name" value="Type I PLP-dependent aspartate aminotransferase-like (Major domain)"/>
    <property type="match status" value="1"/>
</dbReference>
<keyword evidence="10" id="KW-0443">Lipid metabolism</keyword>
<comment type="pathway">
    <text evidence="3">Lipid metabolism; sphingolipid metabolism.</text>
</comment>
<dbReference type="GO" id="GO:0016020">
    <property type="term" value="C:membrane"/>
    <property type="evidence" value="ECO:0007669"/>
    <property type="project" value="GOC"/>
</dbReference>
<evidence type="ECO:0000256" key="4">
    <source>
        <dbReference type="ARBA" id="ARBA00004991"/>
    </source>
</evidence>
<keyword evidence="16" id="KW-0808">Transferase</keyword>
<comment type="pathway">
    <text evidence="4">Sphingolipid metabolism.</text>
</comment>
<dbReference type="SUPFAM" id="SSF53383">
    <property type="entry name" value="PLP-dependent transferases"/>
    <property type="match status" value="1"/>
</dbReference>
<evidence type="ECO:0000256" key="3">
    <source>
        <dbReference type="ARBA" id="ARBA00004760"/>
    </source>
</evidence>